<keyword evidence="2" id="KW-1185">Reference proteome</keyword>
<evidence type="ECO:0000313" key="1">
    <source>
        <dbReference type="EMBL" id="UVI32704.1"/>
    </source>
</evidence>
<name>A0ABY5SG13_9BACL</name>
<proteinExistence type="predicted"/>
<gene>
    <name evidence="1" type="ORF">L1F29_13135</name>
</gene>
<organism evidence="1 2">
    <name type="scientific">Paenibacillus spongiae</name>
    <dbReference type="NCBI Taxonomy" id="2909671"/>
    <lineage>
        <taxon>Bacteria</taxon>
        <taxon>Bacillati</taxon>
        <taxon>Bacillota</taxon>
        <taxon>Bacilli</taxon>
        <taxon>Bacillales</taxon>
        <taxon>Paenibacillaceae</taxon>
        <taxon>Paenibacillus</taxon>
    </lineage>
</organism>
<dbReference type="Proteomes" id="UP001057877">
    <property type="component" value="Chromosome"/>
</dbReference>
<protein>
    <submittedName>
        <fullName evidence="1">DUF4362 domain-containing protein</fullName>
    </submittedName>
</protein>
<dbReference type="InterPro" id="IPR025372">
    <property type="entry name" value="DUF4362"/>
</dbReference>
<reference evidence="1" key="1">
    <citation type="submission" date="2022-01" db="EMBL/GenBank/DDBJ databases">
        <title>Paenibacillus spongiae sp. nov., isolated from marine sponge.</title>
        <authorList>
            <person name="Li Z."/>
            <person name="Zhang M."/>
        </authorList>
    </citation>
    <scope>NUCLEOTIDE SEQUENCE</scope>
    <source>
        <strain evidence="1">PHS-Z3</strain>
    </source>
</reference>
<dbReference type="RefSeq" id="WP_258388753.1">
    <property type="nucleotide sequence ID" value="NZ_CP091430.1"/>
</dbReference>
<evidence type="ECO:0000313" key="2">
    <source>
        <dbReference type="Proteomes" id="UP001057877"/>
    </source>
</evidence>
<dbReference type="Pfam" id="PF14275">
    <property type="entry name" value="DUF4362"/>
    <property type="match status" value="1"/>
</dbReference>
<sequence>MQLGWKALIVISLIGLLIGCETKAGNEVGGLEAIPSPDRNEVPSLKLSIGSKSVPKVTGGFEWTAKHGNTETTTKTDAEPVRSGLKKLDAAKADPGALLNIDFDYKPQRLNVYRWEGEGDVIQVPVEQDTVTLPSEAGVYMFKLKAEWEEGDLSFGTKIEIVESSSSSGNEVVSGGVIDIHGNVENVELLDSFLAGGLERLRITHYTKEGDPIYHDLTASQDGIELRYDTTEDKFGSPQVHTYSCGRLERAESDTALTYTMKNCSGKQKDIEVLQIDYDLSKQDYFAFALQYGVGERNVIDTIQGRLVKDLQNGEVTEVSDFKLKPDQMQAIYKQLKLSNFLGEKKLSTACNRKPHVSYSLQVKINGGSADFKWSECDESKHGNQMTKIAEEIAAMVASTDTYM</sequence>
<dbReference type="PROSITE" id="PS51257">
    <property type="entry name" value="PROKAR_LIPOPROTEIN"/>
    <property type="match status" value="1"/>
</dbReference>
<accession>A0ABY5SG13</accession>
<dbReference type="EMBL" id="CP091430">
    <property type="protein sequence ID" value="UVI32704.1"/>
    <property type="molecule type" value="Genomic_DNA"/>
</dbReference>